<evidence type="ECO:0000256" key="2">
    <source>
        <dbReference type="ARBA" id="ARBA00004651"/>
    </source>
</evidence>
<feature type="transmembrane region" description="Helical" evidence="9">
    <location>
        <begin position="391"/>
        <end position="411"/>
    </location>
</feature>
<evidence type="ECO:0000256" key="3">
    <source>
        <dbReference type="ARBA" id="ARBA00012438"/>
    </source>
</evidence>
<sequence>MPSQIPQGRLLKILLTSALKWPWATITLFACLTIFFAAHIPHLGFRTSIYDLAVEDLPSTQYYEKFKREFGSEEVLLVVVRGENLFSPESFQSLEAISNELSGLPGVRRLISLPQVRQDMDLTDKWSLKDFERIIEPIELFDRNFLSQDKRATVISMLLHADVDRKSIIDEVDGVISRDYKGINTIYQIGMPSVAQALATYTEKDFALLPPITFGVILLVLYGLFGNFRGVLLPSGAVAMSLVWTMGMMAKTNTALSLMTMITPVFIIAVGTAYCMHIISEYNHSCQKGEIPREIVYLCFSRVGFPTSLAVTTTVVGLASLLVNRIEGIREFAVFSCFGMISLLLIMLLFLPAVMSLLPLSKTVCKGPAAPWVEKILHGIFILNLRHRKKVLPVLGVVSLVSITGIFFVRVETNPVDYFKKNTEISKNFYDIYQDMAGSFPVNVVLDAKRNDFFEDPKNLAKMEDIQNHLVMFEGVDKSIAYTDFLKLVNYASNDFDPIYYALPMESWQIRTLTNTYKSLLGHDMYSRFMDPNMSKVNIMLRTHVSSSREFFQLRDSIEKYLEAHYAGDLTYKVTGLGMVISESSYILTSSQVKSLSITMLVIFGIMLLLFLSGKVGFAAIATNLFPILLCFGFMGWVGIKLSVVTSLIASIAIGLAVDDTIHYLVRYNREFKRDLDKDRAMRDTLKSVGPPIIFTTITISLGFSILLFSHFQPTSVFGLLMVITMIAALVGDLIFLPAIMLHIELVTAWDLMSLIPSLGGISPAVAHELRQPLNAVKLGSEYLQTMLERGQDIPREELVEVIDQIDSQINRASSYIDRLAALGRKPSGAFEKLSLNTPVKDTLSLIGRQFSLENIDIRLDLAPDLPAIMGHRNRLGQVVYNLLINGMEAIVRKTWTGRDEYRWIAVKTFRKGNDVILTIADNGTGILYQIQDRIMEPFFTTKEKGRSLGLGLPISREIIRDYHGRLDFFSHPGDGAVFKVSFPRADH</sequence>
<dbReference type="Pfam" id="PF03176">
    <property type="entry name" value="MMPL"/>
    <property type="match status" value="2"/>
</dbReference>
<evidence type="ECO:0000259" key="10">
    <source>
        <dbReference type="PROSITE" id="PS50109"/>
    </source>
</evidence>
<dbReference type="EMBL" id="FQZU01000045">
    <property type="protein sequence ID" value="SHL10127.1"/>
    <property type="molecule type" value="Genomic_DNA"/>
</dbReference>
<gene>
    <name evidence="12" type="ORF">SAMN02745216_04620</name>
</gene>
<dbReference type="PROSITE" id="PS50156">
    <property type="entry name" value="SSD"/>
    <property type="match status" value="2"/>
</dbReference>
<feature type="transmembrane region" description="Helical" evidence="9">
    <location>
        <begin position="644"/>
        <end position="668"/>
    </location>
</feature>
<dbReference type="GO" id="GO:0000155">
    <property type="term" value="F:phosphorelay sensor kinase activity"/>
    <property type="evidence" value="ECO:0007669"/>
    <property type="project" value="InterPro"/>
</dbReference>
<comment type="catalytic activity">
    <reaction evidence="1">
        <text>ATP + protein L-histidine = ADP + protein N-phospho-L-histidine.</text>
        <dbReference type="EC" id="2.7.13.3"/>
    </reaction>
</comment>
<dbReference type="InterPro" id="IPR005467">
    <property type="entry name" value="His_kinase_dom"/>
</dbReference>
<feature type="domain" description="SSD" evidence="11">
    <location>
        <begin position="616"/>
        <end position="743"/>
    </location>
</feature>
<evidence type="ECO:0000256" key="4">
    <source>
        <dbReference type="ARBA" id="ARBA00022475"/>
    </source>
</evidence>
<dbReference type="AlphaFoldDB" id="A0A1M6XVX1"/>
<feature type="transmembrane region" description="Helical" evidence="9">
    <location>
        <begin position="689"/>
        <end position="712"/>
    </location>
</feature>
<evidence type="ECO:0000313" key="12">
    <source>
        <dbReference type="EMBL" id="SHL10127.1"/>
    </source>
</evidence>
<dbReference type="PANTHER" id="PTHR33406">
    <property type="entry name" value="MEMBRANE PROTEIN MJ1562-RELATED"/>
    <property type="match status" value="1"/>
</dbReference>
<comment type="subcellular location">
    <subcellularLocation>
        <location evidence="2">Cell membrane</location>
        <topology evidence="2">Multi-pass membrane protein</topology>
    </subcellularLocation>
</comment>
<evidence type="ECO:0000256" key="8">
    <source>
        <dbReference type="ARBA" id="ARBA00023136"/>
    </source>
</evidence>
<proteinExistence type="predicted"/>
<organism evidence="12 13">
    <name type="scientific">Desulfatibacillum alkenivorans DSM 16219</name>
    <dbReference type="NCBI Taxonomy" id="1121393"/>
    <lineage>
        <taxon>Bacteria</taxon>
        <taxon>Pseudomonadati</taxon>
        <taxon>Thermodesulfobacteriota</taxon>
        <taxon>Desulfobacteria</taxon>
        <taxon>Desulfobacterales</taxon>
        <taxon>Desulfatibacillaceae</taxon>
        <taxon>Desulfatibacillum</taxon>
    </lineage>
</organism>
<dbReference type="RefSeq" id="WP_073478608.1">
    <property type="nucleotide sequence ID" value="NZ_FQZU01000045.1"/>
</dbReference>
<evidence type="ECO:0000256" key="9">
    <source>
        <dbReference type="SAM" id="Phobius"/>
    </source>
</evidence>
<dbReference type="PANTHER" id="PTHR33406:SF13">
    <property type="entry name" value="MEMBRANE PROTEIN YDFJ"/>
    <property type="match status" value="1"/>
</dbReference>
<dbReference type="PROSITE" id="PS50109">
    <property type="entry name" value="HIS_KIN"/>
    <property type="match status" value="1"/>
</dbReference>
<evidence type="ECO:0000256" key="7">
    <source>
        <dbReference type="ARBA" id="ARBA00022989"/>
    </source>
</evidence>
<feature type="transmembrane region" description="Helical" evidence="9">
    <location>
        <begin position="231"/>
        <end position="249"/>
    </location>
</feature>
<keyword evidence="7 9" id="KW-1133">Transmembrane helix</keyword>
<dbReference type="STRING" id="1121393.SAMN02745216_04620"/>
<accession>A0A1M6XVX1</accession>
<dbReference type="Gene3D" id="1.20.1640.10">
    <property type="entry name" value="Multidrug efflux transporter AcrB transmembrane domain"/>
    <property type="match status" value="2"/>
</dbReference>
<feature type="transmembrane region" description="Helical" evidence="9">
    <location>
        <begin position="718"/>
        <end position="744"/>
    </location>
</feature>
<keyword evidence="6 9" id="KW-0812">Transmembrane</keyword>
<keyword evidence="5" id="KW-0597">Phosphoprotein</keyword>
<dbReference type="InterPro" id="IPR050545">
    <property type="entry name" value="Mycobact_MmpL"/>
</dbReference>
<feature type="transmembrane region" description="Helical" evidence="9">
    <location>
        <begin position="206"/>
        <end position="225"/>
    </location>
</feature>
<dbReference type="GO" id="GO:0005886">
    <property type="term" value="C:plasma membrane"/>
    <property type="evidence" value="ECO:0007669"/>
    <property type="project" value="UniProtKB-SubCell"/>
</dbReference>
<dbReference type="SUPFAM" id="SSF82866">
    <property type="entry name" value="Multidrug efflux transporter AcrB transmembrane domain"/>
    <property type="match status" value="2"/>
</dbReference>
<dbReference type="Pfam" id="PF00512">
    <property type="entry name" value="HisKA"/>
    <property type="match status" value="1"/>
</dbReference>
<feature type="transmembrane region" description="Helical" evidence="9">
    <location>
        <begin position="256"/>
        <end position="279"/>
    </location>
</feature>
<protein>
    <recommendedName>
        <fullName evidence="3">histidine kinase</fullName>
        <ecNumber evidence="3">2.7.13.3</ecNumber>
    </recommendedName>
</protein>
<dbReference type="PRINTS" id="PR00344">
    <property type="entry name" value="BCTRLSENSOR"/>
</dbReference>
<dbReference type="Gene3D" id="3.30.565.10">
    <property type="entry name" value="Histidine kinase-like ATPase, C-terminal domain"/>
    <property type="match status" value="1"/>
</dbReference>
<dbReference type="Gene3D" id="1.10.287.130">
    <property type="match status" value="1"/>
</dbReference>
<dbReference type="InterPro" id="IPR003594">
    <property type="entry name" value="HATPase_dom"/>
</dbReference>
<dbReference type="Pfam" id="PF02518">
    <property type="entry name" value="HATPase_c"/>
    <property type="match status" value="1"/>
</dbReference>
<dbReference type="InterPro" id="IPR036097">
    <property type="entry name" value="HisK_dim/P_sf"/>
</dbReference>
<evidence type="ECO:0000256" key="6">
    <source>
        <dbReference type="ARBA" id="ARBA00022692"/>
    </source>
</evidence>
<dbReference type="InterPro" id="IPR004358">
    <property type="entry name" value="Sig_transdc_His_kin-like_C"/>
</dbReference>
<feature type="transmembrane region" description="Helical" evidence="9">
    <location>
        <begin position="619"/>
        <end position="638"/>
    </location>
</feature>
<dbReference type="InterPro" id="IPR003661">
    <property type="entry name" value="HisK_dim/P_dom"/>
</dbReference>
<feature type="transmembrane region" description="Helical" evidence="9">
    <location>
        <begin position="303"/>
        <end position="323"/>
    </location>
</feature>
<dbReference type="CDD" id="cd00082">
    <property type="entry name" value="HisKA"/>
    <property type="match status" value="1"/>
</dbReference>
<dbReference type="SMART" id="SM00387">
    <property type="entry name" value="HATPase_c"/>
    <property type="match status" value="1"/>
</dbReference>
<dbReference type="EC" id="2.7.13.3" evidence="3"/>
<feature type="transmembrane region" description="Helical" evidence="9">
    <location>
        <begin position="20"/>
        <end position="40"/>
    </location>
</feature>
<dbReference type="InterPro" id="IPR036890">
    <property type="entry name" value="HATPase_C_sf"/>
</dbReference>
<feature type="transmembrane region" description="Helical" evidence="9">
    <location>
        <begin position="595"/>
        <end position="612"/>
    </location>
</feature>
<evidence type="ECO:0000256" key="5">
    <source>
        <dbReference type="ARBA" id="ARBA00022553"/>
    </source>
</evidence>
<dbReference type="SUPFAM" id="SSF55874">
    <property type="entry name" value="ATPase domain of HSP90 chaperone/DNA topoisomerase II/histidine kinase"/>
    <property type="match status" value="1"/>
</dbReference>
<reference evidence="13" key="1">
    <citation type="submission" date="2016-11" db="EMBL/GenBank/DDBJ databases">
        <authorList>
            <person name="Varghese N."/>
            <person name="Submissions S."/>
        </authorList>
    </citation>
    <scope>NUCLEOTIDE SEQUENCE [LARGE SCALE GENOMIC DNA]</scope>
    <source>
        <strain evidence="13">DSM 16219</strain>
    </source>
</reference>
<keyword evidence="8 9" id="KW-0472">Membrane</keyword>
<keyword evidence="4" id="KW-1003">Cell membrane</keyword>
<dbReference type="OrthoDB" id="9794724at2"/>
<feature type="transmembrane region" description="Helical" evidence="9">
    <location>
        <begin position="332"/>
        <end position="354"/>
    </location>
</feature>
<evidence type="ECO:0000256" key="1">
    <source>
        <dbReference type="ARBA" id="ARBA00000085"/>
    </source>
</evidence>
<dbReference type="InterPro" id="IPR004869">
    <property type="entry name" value="MMPL_dom"/>
</dbReference>
<feature type="domain" description="SSD" evidence="11">
    <location>
        <begin position="230"/>
        <end position="357"/>
    </location>
</feature>
<dbReference type="Proteomes" id="UP000183994">
    <property type="component" value="Unassembled WGS sequence"/>
</dbReference>
<feature type="domain" description="Histidine kinase" evidence="10">
    <location>
        <begin position="765"/>
        <end position="987"/>
    </location>
</feature>
<dbReference type="SMART" id="SM00388">
    <property type="entry name" value="HisKA"/>
    <property type="match status" value="1"/>
</dbReference>
<evidence type="ECO:0000259" key="11">
    <source>
        <dbReference type="PROSITE" id="PS50156"/>
    </source>
</evidence>
<keyword evidence="13" id="KW-1185">Reference proteome</keyword>
<dbReference type="InterPro" id="IPR000731">
    <property type="entry name" value="SSD"/>
</dbReference>
<evidence type="ECO:0000313" key="13">
    <source>
        <dbReference type="Proteomes" id="UP000183994"/>
    </source>
</evidence>
<dbReference type="SUPFAM" id="SSF47384">
    <property type="entry name" value="Homodimeric domain of signal transducing histidine kinase"/>
    <property type="match status" value="1"/>
</dbReference>
<name>A0A1M6XVX1_9BACT</name>